<evidence type="ECO:0000313" key="1">
    <source>
        <dbReference type="EMBL" id="PWN40329.1"/>
    </source>
</evidence>
<accession>A0A316VRQ0</accession>
<dbReference type="Proteomes" id="UP000245783">
    <property type="component" value="Unassembled WGS sequence"/>
</dbReference>
<dbReference type="EMBL" id="KZ819421">
    <property type="protein sequence ID" value="PWN40329.1"/>
    <property type="molecule type" value="Genomic_DNA"/>
</dbReference>
<name>A0A316VRQ0_9BASI</name>
<sequence>MWELVKVLHSGYSDVLVCVCVCVCVFVCVCVQCPQTSWCSVCLCTHVVTVSPWSCIPAAHQNRPSDNARTGHLSLKRLMRAENAPCQLGSSCSFLAGRWLACILSNIIGEQTGA</sequence>
<reference evidence="1 2" key="1">
    <citation type="journal article" date="2018" name="Mol. Biol. Evol.">
        <title>Broad Genomic Sampling Reveals a Smut Pathogenic Ancestry of the Fungal Clade Ustilaginomycotina.</title>
        <authorList>
            <person name="Kijpornyongpan T."/>
            <person name="Mondo S.J."/>
            <person name="Barry K."/>
            <person name="Sandor L."/>
            <person name="Lee J."/>
            <person name="Lipzen A."/>
            <person name="Pangilinan J."/>
            <person name="LaButti K."/>
            <person name="Hainaut M."/>
            <person name="Henrissat B."/>
            <person name="Grigoriev I.V."/>
            <person name="Spatafora J.W."/>
            <person name="Aime M.C."/>
        </authorList>
    </citation>
    <scope>NUCLEOTIDE SEQUENCE [LARGE SCALE GENOMIC DNA]</scope>
    <source>
        <strain evidence="1 2">MCA 4658</strain>
    </source>
</reference>
<evidence type="ECO:0000313" key="2">
    <source>
        <dbReference type="Proteomes" id="UP000245783"/>
    </source>
</evidence>
<dbReference type="AlphaFoldDB" id="A0A316VRQ0"/>
<protein>
    <submittedName>
        <fullName evidence="1">Uncharacterized protein</fullName>
    </submittedName>
</protein>
<organism evidence="1 2">
    <name type="scientific">Ceraceosorus guamensis</name>
    <dbReference type="NCBI Taxonomy" id="1522189"/>
    <lineage>
        <taxon>Eukaryota</taxon>
        <taxon>Fungi</taxon>
        <taxon>Dikarya</taxon>
        <taxon>Basidiomycota</taxon>
        <taxon>Ustilaginomycotina</taxon>
        <taxon>Exobasidiomycetes</taxon>
        <taxon>Ceraceosorales</taxon>
        <taxon>Ceraceosoraceae</taxon>
        <taxon>Ceraceosorus</taxon>
    </lineage>
</organism>
<dbReference type="InParanoid" id="A0A316VRQ0"/>
<keyword evidence="2" id="KW-1185">Reference proteome</keyword>
<proteinExistence type="predicted"/>
<dbReference type="GeneID" id="37033005"/>
<gene>
    <name evidence="1" type="ORF">IE81DRAFT_232590</name>
</gene>
<dbReference type="RefSeq" id="XP_025367489.1">
    <property type="nucleotide sequence ID" value="XM_025511135.1"/>
</dbReference>